<evidence type="ECO:0000256" key="7">
    <source>
        <dbReference type="SAM" id="MobiDB-lite"/>
    </source>
</evidence>
<dbReference type="PANTHER" id="PTHR31499">
    <property type="entry name" value="MYB FAMILY TRANSCRIPTION FACTOR PHL11"/>
    <property type="match status" value="1"/>
</dbReference>
<dbReference type="InterPro" id="IPR001005">
    <property type="entry name" value="SANT/Myb"/>
</dbReference>
<dbReference type="NCBIfam" id="TIGR01557">
    <property type="entry name" value="myb_SHAQKYF"/>
    <property type="match status" value="1"/>
</dbReference>
<name>A0AAD8GSC8_9APIA</name>
<dbReference type="InterPro" id="IPR009057">
    <property type="entry name" value="Homeodomain-like_sf"/>
</dbReference>
<dbReference type="AlphaFoldDB" id="A0AAD8GSC8"/>
<keyword evidence="3" id="KW-0805">Transcription regulation</keyword>
<evidence type="ECO:0000256" key="2">
    <source>
        <dbReference type="ARBA" id="ARBA00006783"/>
    </source>
</evidence>
<dbReference type="PANTHER" id="PTHR31499:SF80">
    <property type="entry name" value="HTH MYB-TYPE DOMAIN-CONTAINING PROTEIN"/>
    <property type="match status" value="1"/>
</dbReference>
<evidence type="ECO:0000256" key="1">
    <source>
        <dbReference type="ARBA" id="ARBA00004123"/>
    </source>
</evidence>
<dbReference type="InterPro" id="IPR017930">
    <property type="entry name" value="Myb_dom"/>
</dbReference>
<evidence type="ECO:0000256" key="4">
    <source>
        <dbReference type="ARBA" id="ARBA00023054"/>
    </source>
</evidence>
<dbReference type="GO" id="GO:0003677">
    <property type="term" value="F:DNA binding"/>
    <property type="evidence" value="ECO:0007669"/>
    <property type="project" value="InterPro"/>
</dbReference>
<organism evidence="9 10">
    <name type="scientific">Heracleum sosnowskyi</name>
    <dbReference type="NCBI Taxonomy" id="360622"/>
    <lineage>
        <taxon>Eukaryota</taxon>
        <taxon>Viridiplantae</taxon>
        <taxon>Streptophyta</taxon>
        <taxon>Embryophyta</taxon>
        <taxon>Tracheophyta</taxon>
        <taxon>Spermatophyta</taxon>
        <taxon>Magnoliopsida</taxon>
        <taxon>eudicotyledons</taxon>
        <taxon>Gunneridae</taxon>
        <taxon>Pentapetalae</taxon>
        <taxon>asterids</taxon>
        <taxon>campanulids</taxon>
        <taxon>Apiales</taxon>
        <taxon>Apiaceae</taxon>
        <taxon>Apioideae</taxon>
        <taxon>apioid superclade</taxon>
        <taxon>Tordylieae</taxon>
        <taxon>Tordyliinae</taxon>
        <taxon>Heracleum</taxon>
    </lineage>
</organism>
<reference evidence="9" key="2">
    <citation type="submission" date="2023-05" db="EMBL/GenBank/DDBJ databases">
        <authorList>
            <person name="Schelkunov M.I."/>
        </authorList>
    </citation>
    <scope>NUCLEOTIDE SEQUENCE</scope>
    <source>
        <strain evidence="9">Hsosn_3</strain>
        <tissue evidence="9">Leaf</tissue>
    </source>
</reference>
<dbReference type="Gene3D" id="1.10.10.60">
    <property type="entry name" value="Homeodomain-like"/>
    <property type="match status" value="1"/>
</dbReference>
<evidence type="ECO:0000313" key="9">
    <source>
        <dbReference type="EMBL" id="KAK1353305.1"/>
    </source>
</evidence>
<dbReference type="Proteomes" id="UP001237642">
    <property type="component" value="Unassembled WGS sequence"/>
</dbReference>
<dbReference type="PROSITE" id="PS51294">
    <property type="entry name" value="HTH_MYB"/>
    <property type="match status" value="1"/>
</dbReference>
<evidence type="ECO:0000259" key="8">
    <source>
        <dbReference type="PROSITE" id="PS51294"/>
    </source>
</evidence>
<feature type="domain" description="HTH myb-type" evidence="8">
    <location>
        <begin position="554"/>
        <end position="614"/>
    </location>
</feature>
<reference evidence="9" key="1">
    <citation type="submission" date="2023-02" db="EMBL/GenBank/DDBJ databases">
        <title>Genome of toxic invasive species Heracleum sosnowskyi carries increased number of genes despite the absence of recent whole-genome duplications.</title>
        <authorList>
            <person name="Schelkunov M."/>
            <person name="Shtratnikova V."/>
            <person name="Makarenko M."/>
            <person name="Klepikova A."/>
            <person name="Omelchenko D."/>
            <person name="Novikova G."/>
            <person name="Obukhova E."/>
            <person name="Bogdanov V."/>
            <person name="Penin A."/>
            <person name="Logacheva M."/>
        </authorList>
    </citation>
    <scope>NUCLEOTIDE SEQUENCE</scope>
    <source>
        <strain evidence="9">Hsosn_3</strain>
        <tissue evidence="9">Leaf</tissue>
    </source>
</reference>
<evidence type="ECO:0000256" key="3">
    <source>
        <dbReference type="ARBA" id="ARBA00023015"/>
    </source>
</evidence>
<protein>
    <submittedName>
        <fullName evidence="9">HTH myb-type domain-containing protein</fullName>
    </submittedName>
</protein>
<evidence type="ECO:0000256" key="5">
    <source>
        <dbReference type="ARBA" id="ARBA00023163"/>
    </source>
</evidence>
<evidence type="ECO:0000313" key="10">
    <source>
        <dbReference type="Proteomes" id="UP001237642"/>
    </source>
</evidence>
<dbReference type="Pfam" id="PF14379">
    <property type="entry name" value="Myb_CC_LHEQLE"/>
    <property type="match status" value="1"/>
</dbReference>
<evidence type="ECO:0000256" key="6">
    <source>
        <dbReference type="ARBA" id="ARBA00023242"/>
    </source>
</evidence>
<gene>
    <name evidence="9" type="ORF">POM88_052440</name>
</gene>
<dbReference type="InterPro" id="IPR046955">
    <property type="entry name" value="PHR1-like"/>
</dbReference>
<keyword evidence="5" id="KW-0804">Transcription</keyword>
<dbReference type="InterPro" id="IPR006447">
    <property type="entry name" value="Myb_dom_plants"/>
</dbReference>
<dbReference type="GO" id="GO:0003700">
    <property type="term" value="F:DNA-binding transcription factor activity"/>
    <property type="evidence" value="ECO:0007669"/>
    <property type="project" value="InterPro"/>
</dbReference>
<comment type="subcellular location">
    <subcellularLocation>
        <location evidence="1">Nucleus</location>
    </subcellularLocation>
</comment>
<dbReference type="Pfam" id="PF00249">
    <property type="entry name" value="Myb_DNA-binding"/>
    <property type="match status" value="1"/>
</dbReference>
<accession>A0AAD8GSC8</accession>
<sequence length="777" mass="86748">MPSLSDDRHLSYNNGTVSHIFSRFSEDCHFSNASPHEKHLEKSHSLSQTAHAETSLLVQDTSAGISKDLHLSSWSPHEKYVEKGLCIPRTSVLVNSSCHPVPGVLHSSYTNGKAYQLFVEDISSRLWLSHTPEHIASSEHEHGSKNFLELQRQHLANIYLLRATILSFQEWPLMDAQPVLSFQRSAARQPSNHETTGPFSFQPSLSTVQEERYPKLPDTQVNLTERGLLPSLSDVRHLSYNNGTVSHIFSEDCHFSNASPHEKHLGKSPSISQTAHAETSLLEQNTSAGISKDIHFSSASPNEKYMEKGLCIPQTSVLINSSCHPVPGVLHSSSSSCYTMENNDSWCSDMLPDFVDYPMMAEGNNCTEGGNISSFDGLSEDCSMSSGLLDELLNEYAPTSNWDHIENNGFINSELQFPYHMPTLSMDHRVQPPQVQQQQPPAFQQPQVHEQCFPESIEICTAQSTTYTVQQLPVHQQPLALQQPQIHEQLPHSSEEIRTISSMGDTLQQPQVHQHLQGYQQLQALQKSQVHCQLPHASSEISSSGNQLSSTSSTSTKSRMRWTSELHETFVEAVNKLGGSERATPKGVLKQMKVEGLTIYHVKSHLQKYRTARYKPESLEGSSDKNQNLIGVLSSHDSKKDSVITETLRMQMELQKKLHEQLEIQKNLQLRIEEQGRCLQMMFEKKQVSGTDNPSAESTVTIENNPAQVELKTTQLHYQATRHSPDDIDTVLEVIEGGSEKFKDARTAPEIEASEGLCANVTGSCTAQPENPVILID</sequence>
<comment type="similarity">
    <text evidence="2">Belongs to the MYB-CC family.</text>
</comment>
<keyword evidence="6" id="KW-0539">Nucleus</keyword>
<keyword evidence="10" id="KW-1185">Reference proteome</keyword>
<dbReference type="EMBL" id="JAUIZM010000013">
    <property type="protein sequence ID" value="KAK1353305.1"/>
    <property type="molecule type" value="Genomic_DNA"/>
</dbReference>
<dbReference type="SUPFAM" id="SSF46689">
    <property type="entry name" value="Homeodomain-like"/>
    <property type="match status" value="1"/>
</dbReference>
<feature type="region of interest" description="Disordered" evidence="7">
    <location>
        <begin position="535"/>
        <end position="559"/>
    </location>
</feature>
<keyword evidence="4" id="KW-0175">Coiled coil</keyword>
<dbReference type="GO" id="GO:0005634">
    <property type="term" value="C:nucleus"/>
    <property type="evidence" value="ECO:0007669"/>
    <property type="project" value="UniProtKB-SubCell"/>
</dbReference>
<comment type="caution">
    <text evidence="9">The sequence shown here is derived from an EMBL/GenBank/DDBJ whole genome shotgun (WGS) entry which is preliminary data.</text>
</comment>
<dbReference type="FunFam" id="1.10.10.60:FF:000002">
    <property type="entry name" value="Myb family transcription factor"/>
    <property type="match status" value="1"/>
</dbReference>
<dbReference type="InterPro" id="IPR025756">
    <property type="entry name" value="Myb_CC_LHEQLE"/>
</dbReference>
<feature type="compositionally biased region" description="Low complexity" evidence="7">
    <location>
        <begin position="542"/>
        <end position="559"/>
    </location>
</feature>
<proteinExistence type="inferred from homology"/>